<name>A0ABN1SXF0_9ACTN</name>
<organism evidence="1 2">
    <name type="scientific">Streptomyces thermogriseus</name>
    <dbReference type="NCBI Taxonomy" id="75292"/>
    <lineage>
        <taxon>Bacteria</taxon>
        <taxon>Bacillati</taxon>
        <taxon>Actinomycetota</taxon>
        <taxon>Actinomycetes</taxon>
        <taxon>Kitasatosporales</taxon>
        <taxon>Streptomycetaceae</taxon>
        <taxon>Streptomyces</taxon>
    </lineage>
</organism>
<comment type="caution">
    <text evidence="1">The sequence shown here is derived from an EMBL/GenBank/DDBJ whole genome shotgun (WGS) entry which is preliminary data.</text>
</comment>
<evidence type="ECO:0000313" key="2">
    <source>
        <dbReference type="Proteomes" id="UP001501072"/>
    </source>
</evidence>
<gene>
    <name evidence="1" type="ORF">GCM10009564_20570</name>
</gene>
<accession>A0ABN1SXF0</accession>
<proteinExistence type="predicted"/>
<protein>
    <submittedName>
        <fullName evidence="1">Uncharacterized protein</fullName>
    </submittedName>
</protein>
<evidence type="ECO:0000313" key="1">
    <source>
        <dbReference type="EMBL" id="GAA1008354.1"/>
    </source>
</evidence>
<sequence>MTEFKAPPNEYKPSCARAYSRGLDGTALLPPAVLPPVSPPALLPPAKGPGAHGLRPRALLCDGYGSAPARRAAATASPRVWAPSLRMAERR</sequence>
<reference evidence="1 2" key="1">
    <citation type="journal article" date="2019" name="Int. J. Syst. Evol. Microbiol.">
        <title>The Global Catalogue of Microorganisms (GCM) 10K type strain sequencing project: providing services to taxonomists for standard genome sequencing and annotation.</title>
        <authorList>
            <consortium name="The Broad Institute Genomics Platform"/>
            <consortium name="The Broad Institute Genome Sequencing Center for Infectious Disease"/>
            <person name="Wu L."/>
            <person name="Ma J."/>
        </authorList>
    </citation>
    <scope>NUCLEOTIDE SEQUENCE [LARGE SCALE GENOMIC DNA]</scope>
    <source>
        <strain evidence="1 2">JCM 11269</strain>
    </source>
</reference>
<dbReference type="Proteomes" id="UP001501072">
    <property type="component" value="Unassembled WGS sequence"/>
</dbReference>
<dbReference type="EMBL" id="BAAAHU010000017">
    <property type="protein sequence ID" value="GAA1008354.1"/>
    <property type="molecule type" value="Genomic_DNA"/>
</dbReference>
<keyword evidence="2" id="KW-1185">Reference proteome</keyword>